<organism evidence="1">
    <name type="scientific">Caldilineaceae bacterium SB0664_bin_27</name>
    <dbReference type="NCBI Taxonomy" id="2605260"/>
    <lineage>
        <taxon>Bacteria</taxon>
        <taxon>Bacillati</taxon>
        <taxon>Chloroflexota</taxon>
        <taxon>Caldilineae</taxon>
        <taxon>Caldilineales</taxon>
        <taxon>Caldilineaceae</taxon>
    </lineage>
</organism>
<sequence>MPNRTGLALAVLVVILTGCAMIPESRDEVMRDALERATPEPTPTATPNLELQRFIEPPEHMAFLWWHWPSGQQFRTLQFDFTVHNDPGNFSEQHGLYLMLCYSTISDVGFYFGLQTNVHDPQRGYRGKGLIFSRWETRDLANAKVADPEEGWTQSSGHEGDFIGVRRSYDWGAGDYRATLTPDGADSDGEWFGLWITDKAAGETTWIGSLKFPYQDGTAAVRSPVYTTMEIYGASLRAFEIPEWHVSLDRPLGDDEPPIQFETGYSMFTDQVPNANVRWNRTDQKIHIQAGASTERTDPEQFAAFD</sequence>
<dbReference type="EMBL" id="VXRG01000027">
    <property type="protein sequence ID" value="MXY92312.1"/>
    <property type="molecule type" value="Genomic_DNA"/>
</dbReference>
<gene>
    <name evidence="1" type="ORF">F4Y42_02570</name>
</gene>
<evidence type="ECO:0000313" key="1">
    <source>
        <dbReference type="EMBL" id="MXY92312.1"/>
    </source>
</evidence>
<reference evidence="1" key="1">
    <citation type="submission" date="2019-09" db="EMBL/GenBank/DDBJ databases">
        <title>Characterisation of the sponge microbiome using genome-centric metagenomics.</title>
        <authorList>
            <person name="Engelberts J.P."/>
            <person name="Robbins S.J."/>
            <person name="De Goeij J.M."/>
            <person name="Aranda M."/>
            <person name="Bell S.C."/>
            <person name="Webster N.S."/>
        </authorList>
    </citation>
    <scope>NUCLEOTIDE SEQUENCE</scope>
    <source>
        <strain evidence="1">SB0664_bin_27</strain>
    </source>
</reference>
<protein>
    <submittedName>
        <fullName evidence="1">Uncharacterized protein</fullName>
    </submittedName>
</protein>
<dbReference type="AlphaFoldDB" id="A0A6B0YR99"/>
<name>A0A6B0YR99_9CHLR</name>
<accession>A0A6B0YR99</accession>
<proteinExistence type="predicted"/>
<comment type="caution">
    <text evidence="1">The sequence shown here is derived from an EMBL/GenBank/DDBJ whole genome shotgun (WGS) entry which is preliminary data.</text>
</comment>
<dbReference type="PROSITE" id="PS51257">
    <property type="entry name" value="PROKAR_LIPOPROTEIN"/>
    <property type="match status" value="1"/>
</dbReference>